<dbReference type="EMBL" id="JAUSUA010000003">
    <property type="protein sequence ID" value="MDQ0207476.1"/>
    <property type="molecule type" value="Genomic_DNA"/>
</dbReference>
<comment type="caution">
    <text evidence="1">The sequence shown here is derived from an EMBL/GenBank/DDBJ whole genome shotgun (WGS) entry which is preliminary data.</text>
</comment>
<reference evidence="1 2" key="1">
    <citation type="submission" date="2023-07" db="EMBL/GenBank/DDBJ databases">
        <title>Genomic Encyclopedia of Type Strains, Phase IV (KMG-IV): sequencing the most valuable type-strain genomes for metagenomic binning, comparative biology and taxonomic classification.</title>
        <authorList>
            <person name="Goeker M."/>
        </authorList>
    </citation>
    <scope>NUCLEOTIDE SEQUENCE [LARGE SCALE GENOMIC DNA]</scope>
    <source>
        <strain evidence="1 2">DSM 19154</strain>
    </source>
</reference>
<accession>A0ABT9YIE5</accession>
<proteinExistence type="predicted"/>
<evidence type="ECO:0008006" key="3">
    <source>
        <dbReference type="Google" id="ProtNLM"/>
    </source>
</evidence>
<dbReference type="Proteomes" id="UP001225034">
    <property type="component" value="Unassembled WGS sequence"/>
</dbReference>
<organism evidence="1 2">
    <name type="scientific">Alkalicoccobacillus murimartini</name>
    <dbReference type="NCBI Taxonomy" id="171685"/>
    <lineage>
        <taxon>Bacteria</taxon>
        <taxon>Bacillati</taxon>
        <taxon>Bacillota</taxon>
        <taxon>Bacilli</taxon>
        <taxon>Bacillales</taxon>
        <taxon>Bacillaceae</taxon>
        <taxon>Alkalicoccobacillus</taxon>
    </lineage>
</organism>
<dbReference type="PROSITE" id="PS51257">
    <property type="entry name" value="PROKAR_LIPOPROTEIN"/>
    <property type="match status" value="1"/>
</dbReference>
<protein>
    <recommendedName>
        <fullName evidence="3">Lipoprotein</fullName>
    </recommendedName>
</protein>
<evidence type="ECO:0000313" key="1">
    <source>
        <dbReference type="EMBL" id="MDQ0207476.1"/>
    </source>
</evidence>
<sequence length="145" mass="16651">MKHPFEFLPLVLIVVLTAGCSNESKLNSDACVQFDREPFDFDRAVESVDLLAHVKISELHSVIHEHGVNAPVFEVEILEVIKGESGQETITVFQDKECEFDLFEEGEEWILFLNEYVDFPEAEYWIEGSKDGVFRIDDAVIEEIR</sequence>
<gene>
    <name evidence="1" type="ORF">J2S05_002277</name>
</gene>
<evidence type="ECO:0000313" key="2">
    <source>
        <dbReference type="Proteomes" id="UP001225034"/>
    </source>
</evidence>
<dbReference type="RefSeq" id="WP_306982817.1">
    <property type="nucleotide sequence ID" value="NZ_JAUSUA010000003.1"/>
</dbReference>
<keyword evidence="2" id="KW-1185">Reference proteome</keyword>
<name>A0ABT9YIE5_9BACI</name>